<proteinExistence type="predicted"/>
<sequence length="313" mass="34456">MVPQGLPQGLLAVPEAPPLTPLPVAVPVGYPVLPTAPHLAMEPVAQSEDEVPEGGFECAVPEGEVAEDEDEIMYRLRRSQVQAEADALMKAVASQCGIAMTTQIPMQAVDDSCPIGVFHYTGEEGETFSDWIIGTKGMDGTEYTAAMQTAEKATGCDDDDLLERLFDGERHLLETLLRSGWERLASSFEQLPSTAQWTMQSIENTVMPALRDDSRCYLLLPTSAECTVHLRALPIPDPYHERDPAAGHKKYMAADTWFEDCGDGGAYVLGIDDTMLIFYVDGPGNMVYGRWQCDRRRWESMWISTFGALSVTI</sequence>
<organism evidence="1">
    <name type="scientific">Coccolithus braarudii</name>
    <dbReference type="NCBI Taxonomy" id="221442"/>
    <lineage>
        <taxon>Eukaryota</taxon>
        <taxon>Haptista</taxon>
        <taxon>Haptophyta</taxon>
        <taxon>Prymnesiophyceae</taxon>
        <taxon>Coccolithales</taxon>
        <taxon>Coccolithaceae</taxon>
        <taxon>Coccolithus</taxon>
    </lineage>
</organism>
<gene>
    <name evidence="1" type="ORF">CPEL01642_LOCUS12224</name>
</gene>
<evidence type="ECO:0000313" key="1">
    <source>
        <dbReference type="EMBL" id="CAD8608846.1"/>
    </source>
</evidence>
<accession>A0A7S0LD09</accession>
<dbReference type="EMBL" id="HBEY01025860">
    <property type="protein sequence ID" value="CAD8608846.1"/>
    <property type="molecule type" value="Transcribed_RNA"/>
</dbReference>
<reference evidence="1" key="1">
    <citation type="submission" date="2021-01" db="EMBL/GenBank/DDBJ databases">
        <authorList>
            <person name="Corre E."/>
            <person name="Pelletier E."/>
            <person name="Niang G."/>
            <person name="Scheremetjew M."/>
            <person name="Finn R."/>
            <person name="Kale V."/>
            <person name="Holt S."/>
            <person name="Cochrane G."/>
            <person name="Meng A."/>
            <person name="Brown T."/>
            <person name="Cohen L."/>
        </authorList>
    </citation>
    <scope>NUCLEOTIDE SEQUENCE</scope>
    <source>
        <strain evidence="1">PLY182g</strain>
    </source>
</reference>
<protein>
    <submittedName>
        <fullName evidence="1">Uncharacterized protein</fullName>
    </submittedName>
</protein>
<dbReference type="AlphaFoldDB" id="A0A7S0LD09"/>
<name>A0A7S0LD09_9EUKA</name>